<dbReference type="EMBL" id="JWZX01003376">
    <property type="protein sequence ID" value="KOO21278.1"/>
    <property type="molecule type" value="Genomic_DNA"/>
</dbReference>
<keyword evidence="2" id="KW-1185">Reference proteome</keyword>
<comment type="caution">
    <text evidence="1">The sequence shown here is derived from an EMBL/GenBank/DDBJ whole genome shotgun (WGS) entry which is preliminary data.</text>
</comment>
<organism evidence="1 2">
    <name type="scientific">Chrysochromulina tobinii</name>
    <dbReference type="NCBI Taxonomy" id="1460289"/>
    <lineage>
        <taxon>Eukaryota</taxon>
        <taxon>Haptista</taxon>
        <taxon>Haptophyta</taxon>
        <taxon>Prymnesiophyceae</taxon>
        <taxon>Prymnesiales</taxon>
        <taxon>Chrysochromulinaceae</taxon>
        <taxon>Chrysochromulina</taxon>
    </lineage>
</organism>
<sequence length="1007" mass="106845">MAMDFSLTYGDDSSAERPLSIQAADIHFEAVPSLRIVLITMRLTIVNDAVCRDIEAALRFPLPDSDALVCGFELDGIAAISVPKAKAAEITYKEMEKGRAVATAAAVQGAVYEVTIFPLLYNEPKQLTLSCFTKLEPDEVSSVIVGAHATEGAVCIETDSHKAEAASSILPPTTLGATALPNGVTLHITLSPPSDGSPDDGEATGEVVSALGSSGGSERHLLYWSARLSADRLDRALRGAMASRAASSRAAAAMLRSGSDPSAPHLGLFIDCSLSSAPTAASTLAILEAIGAAHEARAAHAASYSVWSFNHVTQQLTSRATLSEALTAIRELRYEGNTDLRLLNGLLEQASVDEEGARCDVVLLLTGEPTVSTSLNGLGAGHFPVHVPLPDSGTTANLAVLKWIAYQLGGSTSIARADSAAVAALAAGAAPHLLLTQLTIDLQDDLDAFEDPTLHTVPDFRLARVSHATEADGSMRVSGVCSLAYGSRAPPTTTRLTVSRGRHERAWIELPIPAPQVVQAEAVLAAGTAMAHAHAAALGRLLEVQHARLMIADPSRWLPAEFTAHATKVATCAGLASEDSSLLLLSLPEQFRDSSQGLLVLCATELRALLLQQCGAAVANTVHKTARGVMDPLLESAPEMRLALLAIAILPLSGAAGTKFPYEQTVMSKLSRMSKAEAVQYLDMHSTRYMLREVGVPDSKVAAARKLLSSGEIKEMTGSVVPLVRKFASISELLDAPVLTNWPALGGSGAWHSMRGPWPKTPAREQWTPPPGWQKPSKPVTSWYDQGTRLYAKPAVIAADKMFLDESAALAAAAFPIDEATLIQKAKTFLYYNQGIERPELLAESFAFMGPVVGGAGGLSKTQFLKAVGGFNLYKAFPDLNPRFHHFRADPLDPGRVWFTSQASGTDNGEGFLGNKPTGKSFLTPPQACSVKFNAAGQVIKYTIGHVMERSIGNTGGLGGIFGPAYAIGKALPFPEAQPWKPSKRYRALILIGKLSTWLKERKQPKP</sequence>
<protein>
    <recommendedName>
        <fullName evidence="3">VIT domain-containing protein</fullName>
    </recommendedName>
</protein>
<dbReference type="OrthoDB" id="199820at2759"/>
<accession>A0A0M0J4Y7</accession>
<name>A0A0M0J4Y7_9EUKA</name>
<evidence type="ECO:0000313" key="1">
    <source>
        <dbReference type="EMBL" id="KOO21278.1"/>
    </source>
</evidence>
<evidence type="ECO:0008006" key="3">
    <source>
        <dbReference type="Google" id="ProtNLM"/>
    </source>
</evidence>
<dbReference type="AlphaFoldDB" id="A0A0M0J4Y7"/>
<evidence type="ECO:0000313" key="2">
    <source>
        <dbReference type="Proteomes" id="UP000037460"/>
    </source>
</evidence>
<reference evidence="2" key="1">
    <citation type="journal article" date="2015" name="PLoS Genet.">
        <title>Genome Sequence and Transcriptome Analyses of Chrysochromulina tobin: Metabolic Tools for Enhanced Algal Fitness in the Prominent Order Prymnesiales (Haptophyceae).</title>
        <authorList>
            <person name="Hovde B.T."/>
            <person name="Deodato C.R."/>
            <person name="Hunsperger H.M."/>
            <person name="Ryken S.A."/>
            <person name="Yost W."/>
            <person name="Jha R.K."/>
            <person name="Patterson J."/>
            <person name="Monnat R.J. Jr."/>
            <person name="Barlow S.B."/>
            <person name="Starkenburg S.R."/>
            <person name="Cattolico R.A."/>
        </authorList>
    </citation>
    <scope>NUCLEOTIDE SEQUENCE</scope>
    <source>
        <strain evidence="2">CCMP291</strain>
    </source>
</reference>
<proteinExistence type="predicted"/>
<dbReference type="Proteomes" id="UP000037460">
    <property type="component" value="Unassembled WGS sequence"/>
</dbReference>
<gene>
    <name evidence="1" type="ORF">Ctob_001713</name>
</gene>